<dbReference type="PANTHER" id="PTHR12815">
    <property type="entry name" value="SORTING AND ASSEMBLY MACHINERY SAMM50 PROTEIN FAMILY MEMBER"/>
    <property type="match status" value="1"/>
</dbReference>
<evidence type="ECO:0000256" key="5">
    <source>
        <dbReference type="ARBA" id="ARBA00023237"/>
    </source>
</evidence>
<dbReference type="EMBL" id="JBHMEW010000038">
    <property type="protein sequence ID" value="MFB9211033.1"/>
    <property type="molecule type" value="Genomic_DNA"/>
</dbReference>
<dbReference type="Gene3D" id="2.40.160.50">
    <property type="entry name" value="membrane protein fhac: a member of the omp85/tpsb transporter family"/>
    <property type="match status" value="1"/>
</dbReference>
<proteinExistence type="predicted"/>
<comment type="subcellular location">
    <subcellularLocation>
        <location evidence="1">Membrane</location>
    </subcellularLocation>
</comment>
<evidence type="ECO:0000256" key="3">
    <source>
        <dbReference type="ARBA" id="ARBA00022729"/>
    </source>
</evidence>
<comment type="caution">
    <text evidence="7">The sequence shown here is derived from an EMBL/GenBank/DDBJ whole genome shotgun (WGS) entry which is preliminary data.</text>
</comment>
<reference evidence="7 8" key="1">
    <citation type="submission" date="2024-09" db="EMBL/GenBank/DDBJ databases">
        <authorList>
            <person name="Sun Q."/>
            <person name="Mori K."/>
        </authorList>
    </citation>
    <scope>NUCLEOTIDE SEQUENCE [LARGE SCALE GENOMIC DNA]</scope>
    <source>
        <strain evidence="7 8">CECT 7682</strain>
    </source>
</reference>
<dbReference type="InterPro" id="IPR000184">
    <property type="entry name" value="Bac_surfAg_D15"/>
</dbReference>
<organism evidence="7 8">
    <name type="scientific">Echinicola jeungdonensis</name>
    <dbReference type="NCBI Taxonomy" id="709343"/>
    <lineage>
        <taxon>Bacteria</taxon>
        <taxon>Pseudomonadati</taxon>
        <taxon>Bacteroidota</taxon>
        <taxon>Cytophagia</taxon>
        <taxon>Cytophagales</taxon>
        <taxon>Cyclobacteriaceae</taxon>
        <taxon>Echinicola</taxon>
    </lineage>
</organism>
<sequence>MKQSIIKYCLILGLGLTFTSCGVGKFIPEGEKLYTGASLDLNAEKGVDSPKRLEEELDEVVRPNPNSKFLGMRVGLWAHFKGSQEKPGFINRFLKKKIGQEPVYFSQVDISGTEELLLNRLENNGYFYGQVLSSVDTKGKFAGVNYEVSYGEPYRLANYQFLGDSLPIQKEIQKMMGETELLPGERFSLSSLKSERGRLDEGLKQKGFYNFNSEFLIFEADTNQHEKRQIDLYLRLKENLQPKAFQLYRIDQISVYPNYMIDQEAFDQDTVILGGIDYIQDETMFKPHLLKHYILLEEGMTYNSKLARLTRNRLSSIGIYRYVSLKFNEKDSVALGETGRLDANIYLSPLKKRSVRAELQGVSKSNNFLGPALMLTYRNRNLFKGGETLNISGEFSFETQIAGGDRTGLSSYELGLNTSLIFPRVIFPIPINERFNYAIPKTKISLGAEYLDRVHLYRLNSLTATYGYYWNANRYVYHEINPISLSIVNLSNTSSEFEEILNENPFLRRSFDQQFLAGLNYTFNYNQLVDQEKVHKIFVGTTLDMAGNILGLLEGGGASEEPGTFLGLEYAQYAKGELDFRYHMKISEQQTLAARLFGGVGIPYGNSISLPFVKQFFTGGPNSVRAFRIRSLGPGTYMPESVDNQSYFEQSGDIRLEGNLEYRFPLVSFLKGALFMDAGNVWLKNENEALPGGKFSSSWFKELGVGAGLGLRVDIEFFVIRFDLATPLKKPYLPEGERWDNSFELGDKEWRRDNLIFNFAIGYPF</sequence>
<accession>A0ABV5J2H7</accession>
<evidence type="ECO:0000256" key="1">
    <source>
        <dbReference type="ARBA" id="ARBA00004370"/>
    </source>
</evidence>
<evidence type="ECO:0000313" key="8">
    <source>
        <dbReference type="Proteomes" id="UP001589654"/>
    </source>
</evidence>
<keyword evidence="8" id="KW-1185">Reference proteome</keyword>
<evidence type="ECO:0000259" key="6">
    <source>
        <dbReference type="Pfam" id="PF01103"/>
    </source>
</evidence>
<keyword evidence="2" id="KW-0812">Transmembrane</keyword>
<dbReference type="InterPro" id="IPR039910">
    <property type="entry name" value="D15-like"/>
</dbReference>
<dbReference type="RefSeq" id="WP_290248584.1">
    <property type="nucleotide sequence ID" value="NZ_JAUFQT010000001.1"/>
</dbReference>
<name>A0ABV5J2H7_9BACT</name>
<evidence type="ECO:0000256" key="2">
    <source>
        <dbReference type="ARBA" id="ARBA00022692"/>
    </source>
</evidence>
<evidence type="ECO:0000256" key="4">
    <source>
        <dbReference type="ARBA" id="ARBA00023136"/>
    </source>
</evidence>
<dbReference type="Pfam" id="PF01103">
    <property type="entry name" value="Omp85"/>
    <property type="match status" value="1"/>
</dbReference>
<protein>
    <submittedName>
        <fullName evidence="7">BamA/TamA family outer membrane protein</fullName>
    </submittedName>
</protein>
<keyword evidence="4" id="KW-0472">Membrane</keyword>
<keyword evidence="3" id="KW-0732">Signal</keyword>
<dbReference type="PANTHER" id="PTHR12815:SF47">
    <property type="entry name" value="TRANSLOCATION AND ASSEMBLY MODULE SUBUNIT TAMA"/>
    <property type="match status" value="1"/>
</dbReference>
<dbReference type="Proteomes" id="UP001589654">
    <property type="component" value="Unassembled WGS sequence"/>
</dbReference>
<keyword evidence="5" id="KW-0998">Cell outer membrane</keyword>
<feature type="domain" description="Bacterial surface antigen (D15)" evidence="6">
    <location>
        <begin position="568"/>
        <end position="753"/>
    </location>
</feature>
<gene>
    <name evidence="7" type="ORF">ACFFUR_04385</name>
</gene>
<dbReference type="PROSITE" id="PS51257">
    <property type="entry name" value="PROKAR_LIPOPROTEIN"/>
    <property type="match status" value="1"/>
</dbReference>
<evidence type="ECO:0000313" key="7">
    <source>
        <dbReference type="EMBL" id="MFB9211033.1"/>
    </source>
</evidence>